<gene>
    <name evidence="1" type="ORF">FMOSSE_LOCUS13086</name>
</gene>
<organism evidence="1 2">
    <name type="scientific">Funneliformis mosseae</name>
    <name type="common">Endomycorrhizal fungus</name>
    <name type="synonym">Glomus mosseae</name>
    <dbReference type="NCBI Taxonomy" id="27381"/>
    <lineage>
        <taxon>Eukaryota</taxon>
        <taxon>Fungi</taxon>
        <taxon>Fungi incertae sedis</taxon>
        <taxon>Mucoromycota</taxon>
        <taxon>Glomeromycotina</taxon>
        <taxon>Glomeromycetes</taxon>
        <taxon>Glomerales</taxon>
        <taxon>Glomeraceae</taxon>
        <taxon>Funneliformis</taxon>
    </lineage>
</organism>
<comment type="caution">
    <text evidence="1">The sequence shown here is derived from an EMBL/GenBank/DDBJ whole genome shotgun (WGS) entry which is preliminary data.</text>
</comment>
<proteinExistence type="predicted"/>
<name>A0A9N9EPR9_FUNMO</name>
<feature type="non-terminal residue" evidence="1">
    <location>
        <position position="1"/>
    </location>
</feature>
<accession>A0A9N9EPR9</accession>
<evidence type="ECO:0000313" key="1">
    <source>
        <dbReference type="EMBL" id="CAG8684957.1"/>
    </source>
</evidence>
<reference evidence="1" key="1">
    <citation type="submission" date="2021-06" db="EMBL/GenBank/DDBJ databases">
        <authorList>
            <person name="Kallberg Y."/>
            <person name="Tangrot J."/>
            <person name="Rosling A."/>
        </authorList>
    </citation>
    <scope>NUCLEOTIDE SEQUENCE</scope>
    <source>
        <strain evidence="1">87-6 pot B 2015</strain>
    </source>
</reference>
<dbReference type="EMBL" id="CAJVPP010007160">
    <property type="protein sequence ID" value="CAG8684957.1"/>
    <property type="molecule type" value="Genomic_DNA"/>
</dbReference>
<evidence type="ECO:0000313" key="2">
    <source>
        <dbReference type="Proteomes" id="UP000789375"/>
    </source>
</evidence>
<keyword evidence="2" id="KW-1185">Reference proteome</keyword>
<sequence>WLTIKEQLIDQKFDENINAEIRKYLSLMKYTPTEIDFILDRGEQEKITEKIPRRHSRMEDWCLAHSTSPIIEGCSKIPPDYALEVLTNRLDGYDTDVEKPTLHAIADIMIMLCMDEKELYNLKIPEWERAQELLEWIQKSLQNNDINKEDLSDHLSRQNTSIRNLRIIGAELAILANNYSYQIFTDNYVKKRLMAQKDASYKQEAEDLDSKYYDIDYEFNDRAKNAYQMALMILALRHQPPWIA</sequence>
<protein>
    <submittedName>
        <fullName evidence="1">16041_t:CDS:1</fullName>
    </submittedName>
</protein>
<dbReference type="Proteomes" id="UP000789375">
    <property type="component" value="Unassembled WGS sequence"/>
</dbReference>
<dbReference type="AlphaFoldDB" id="A0A9N9EPR9"/>